<organism evidence="1 2">
    <name type="scientific">Ceratopteris richardii</name>
    <name type="common">Triangle waterfern</name>
    <dbReference type="NCBI Taxonomy" id="49495"/>
    <lineage>
        <taxon>Eukaryota</taxon>
        <taxon>Viridiplantae</taxon>
        <taxon>Streptophyta</taxon>
        <taxon>Embryophyta</taxon>
        <taxon>Tracheophyta</taxon>
        <taxon>Polypodiopsida</taxon>
        <taxon>Polypodiidae</taxon>
        <taxon>Polypodiales</taxon>
        <taxon>Pteridineae</taxon>
        <taxon>Pteridaceae</taxon>
        <taxon>Parkerioideae</taxon>
        <taxon>Ceratopteris</taxon>
    </lineage>
</organism>
<dbReference type="AlphaFoldDB" id="A0A8T2SIU4"/>
<name>A0A8T2SIU4_CERRI</name>
<protein>
    <submittedName>
        <fullName evidence="1">Uncharacterized protein</fullName>
    </submittedName>
</protein>
<keyword evidence="2" id="KW-1185">Reference proteome</keyword>
<evidence type="ECO:0000313" key="1">
    <source>
        <dbReference type="EMBL" id="KAH7331678.1"/>
    </source>
</evidence>
<reference evidence="1" key="1">
    <citation type="submission" date="2021-08" db="EMBL/GenBank/DDBJ databases">
        <title>WGS assembly of Ceratopteris richardii.</title>
        <authorList>
            <person name="Marchant D.B."/>
            <person name="Chen G."/>
            <person name="Jenkins J."/>
            <person name="Shu S."/>
            <person name="Leebens-Mack J."/>
            <person name="Grimwood J."/>
            <person name="Schmutz J."/>
            <person name="Soltis P."/>
            <person name="Soltis D."/>
            <person name="Chen Z.-H."/>
        </authorList>
    </citation>
    <scope>NUCLEOTIDE SEQUENCE</scope>
    <source>
        <strain evidence="1">Whitten #5841</strain>
        <tissue evidence="1">Leaf</tissue>
    </source>
</reference>
<evidence type="ECO:0000313" key="2">
    <source>
        <dbReference type="Proteomes" id="UP000825935"/>
    </source>
</evidence>
<dbReference type="Proteomes" id="UP000825935">
    <property type="component" value="Chromosome 20"/>
</dbReference>
<sequence>MAQETYSTADIDTRTLIKDCNVLNFIKDCFQPSNPNSIDWDKVCFMLNCTYYEVFHTTFLSGRFNCSSVVLDVSCCKCGMRAFLSPGLWVNYNLVMLIDKDFPSSSPSQAPFSYNAYFCSLLKSSDILQVKGVFIGVKDQISRIRWCTKSLVSVSYLL</sequence>
<comment type="caution">
    <text evidence="1">The sequence shown here is derived from an EMBL/GenBank/DDBJ whole genome shotgun (WGS) entry which is preliminary data.</text>
</comment>
<accession>A0A8T2SIU4</accession>
<gene>
    <name evidence="1" type="ORF">KP509_20G046100</name>
</gene>
<proteinExistence type="predicted"/>
<dbReference type="EMBL" id="CM035425">
    <property type="protein sequence ID" value="KAH7331678.1"/>
    <property type="molecule type" value="Genomic_DNA"/>
</dbReference>